<dbReference type="Pfam" id="PF05970">
    <property type="entry name" value="PIF1"/>
    <property type="match status" value="1"/>
</dbReference>
<dbReference type="GO" id="GO:0006281">
    <property type="term" value="P:DNA repair"/>
    <property type="evidence" value="ECO:0007669"/>
    <property type="project" value="InterPro"/>
</dbReference>
<dbReference type="RefSeq" id="YP_009791468.1">
    <property type="nucleotide sequence ID" value="NC_047839.1"/>
</dbReference>
<dbReference type="SUPFAM" id="SSF52540">
    <property type="entry name" value="P-loop containing nucleoside triphosphate hydrolases"/>
    <property type="match status" value="2"/>
</dbReference>
<dbReference type="Proteomes" id="UP000222256">
    <property type="component" value="Segment"/>
</dbReference>
<dbReference type="GeneID" id="54981650"/>
<dbReference type="InterPro" id="IPR010285">
    <property type="entry name" value="DNA_helicase_pif1-like_DEAD"/>
</dbReference>
<accession>A0A223LFX6</accession>
<organism evidence="2 3">
    <name type="scientific">Pseudoalteromonas phage J2-1</name>
    <dbReference type="NCBI Taxonomy" id="2023998"/>
    <lineage>
        <taxon>Viruses</taxon>
        <taxon>Duplodnaviria</taxon>
        <taxon>Heunggongvirae</taxon>
        <taxon>Uroviricota</taxon>
        <taxon>Caudoviricetes</taxon>
        <taxon>Qingdaovirus</taxon>
        <taxon>Qingdaovirus J21</taxon>
    </lineage>
</organism>
<dbReference type="KEGG" id="vg:54981650"/>
<evidence type="ECO:0000313" key="2">
    <source>
        <dbReference type="EMBL" id="ASU03327.1"/>
    </source>
</evidence>
<sequence>MSYNSEKLGQVLSRLPFTLTEEQDFFVRDFIKGEGHGVLLGDQGSGKSTVMEVLAEYYQDEILFGGSSGVATVNLPNNIGAATGHKMLKLSVGEAIEADYKKSAIATLTKSDMIKIIVLDEAFCYTSQDLDQMLNQIRKLNKSTAKRGMRNIRLLLVGDCLQRLPIVEDHLKVKMEEKFGHYLMFKSWVWKRFNAKSYVLQVNKRQDGNSPKDIWFKKALYVLRYGVEQHYDKVLEGLNKLVVGDDYEEGSLYLAPTNSAVNAYNNAYLQTNPNEKFTFTVEFDKKYDKKDFPMEKEVTLAEGCKVIALVNNEDGGYQNGTEVTIKSILPNEGVVGLKEDGSEIFIELHEFKQEEIVAVEATPESLKTYDVVNKLSEEDILSEEGQESLTREALNKLYSTKVKNKILVQERQHIASAFMLPCKLSAGYVIARSQGKTFNRKGLIDVGEPNKDYFYTWSKMPDYMVAGLFVALGRFTSIDHIQLVRPIEKKHIKVCRDSVNFWWKCVDEFNKMRGCND</sequence>
<dbReference type="Gene3D" id="3.40.50.300">
    <property type="entry name" value="P-loop containing nucleotide triphosphate hydrolases"/>
    <property type="match status" value="1"/>
</dbReference>
<evidence type="ECO:0000259" key="1">
    <source>
        <dbReference type="Pfam" id="PF05970"/>
    </source>
</evidence>
<name>A0A223LFX6_9CAUD</name>
<dbReference type="InterPro" id="IPR027417">
    <property type="entry name" value="P-loop_NTPase"/>
</dbReference>
<keyword evidence="3" id="KW-1185">Reference proteome</keyword>
<dbReference type="GO" id="GO:0003678">
    <property type="term" value="F:DNA helicase activity"/>
    <property type="evidence" value="ECO:0007669"/>
    <property type="project" value="InterPro"/>
</dbReference>
<proteinExistence type="predicted"/>
<dbReference type="GO" id="GO:0000723">
    <property type="term" value="P:telomere maintenance"/>
    <property type="evidence" value="ECO:0007669"/>
    <property type="project" value="InterPro"/>
</dbReference>
<dbReference type="EMBL" id="MF370964">
    <property type="protein sequence ID" value="ASU03327.1"/>
    <property type="molecule type" value="Genomic_DNA"/>
</dbReference>
<protein>
    <submittedName>
        <fullName evidence="2">RecD-like protein</fullName>
    </submittedName>
</protein>
<evidence type="ECO:0000313" key="3">
    <source>
        <dbReference type="Proteomes" id="UP000222256"/>
    </source>
</evidence>
<feature type="domain" description="DNA helicase Pif1-like DEAD-box helicase" evidence="1">
    <location>
        <begin position="39"/>
        <end position="210"/>
    </location>
</feature>
<reference evidence="2 3" key="1">
    <citation type="submission" date="2017-06" db="EMBL/GenBank/DDBJ databases">
        <title>A Novel Lytic Pseudoalteromonas phage Isolated from Qingdao coast of China.</title>
        <authorList>
            <person name="Li H."/>
        </authorList>
    </citation>
    <scope>NUCLEOTIDE SEQUENCE [LARGE SCALE GENOMIC DNA]</scope>
</reference>